<accession>A0AAN8Z2L3</accession>
<evidence type="ECO:0000256" key="1">
    <source>
        <dbReference type="SAM" id="MobiDB-lite"/>
    </source>
</evidence>
<name>A0AAN8Z2L3_9MAGN</name>
<feature type="compositionally biased region" description="Polar residues" evidence="1">
    <location>
        <begin position="206"/>
        <end position="216"/>
    </location>
</feature>
<keyword evidence="3" id="KW-1185">Reference proteome</keyword>
<evidence type="ECO:0000313" key="3">
    <source>
        <dbReference type="Proteomes" id="UP001370490"/>
    </source>
</evidence>
<dbReference type="PANTHER" id="PTHR34468">
    <property type="entry name" value="MICROTUBULE-ASSOCIATED FUTSCH-LIKE PROTEIN"/>
    <property type="match status" value="1"/>
</dbReference>
<organism evidence="2 3">
    <name type="scientific">Dillenia turbinata</name>
    <dbReference type="NCBI Taxonomy" id="194707"/>
    <lineage>
        <taxon>Eukaryota</taxon>
        <taxon>Viridiplantae</taxon>
        <taxon>Streptophyta</taxon>
        <taxon>Embryophyta</taxon>
        <taxon>Tracheophyta</taxon>
        <taxon>Spermatophyta</taxon>
        <taxon>Magnoliopsida</taxon>
        <taxon>eudicotyledons</taxon>
        <taxon>Gunneridae</taxon>
        <taxon>Pentapetalae</taxon>
        <taxon>Dilleniales</taxon>
        <taxon>Dilleniaceae</taxon>
        <taxon>Dillenia</taxon>
    </lineage>
</organism>
<dbReference type="AlphaFoldDB" id="A0AAN8Z2L3"/>
<gene>
    <name evidence="2" type="ORF">RJ641_014513</name>
</gene>
<reference evidence="2 3" key="1">
    <citation type="submission" date="2023-12" db="EMBL/GenBank/DDBJ databases">
        <title>A high-quality genome assembly for Dillenia turbinata (Dilleniales).</title>
        <authorList>
            <person name="Chanderbali A."/>
        </authorList>
    </citation>
    <scope>NUCLEOTIDE SEQUENCE [LARGE SCALE GENOMIC DNA]</scope>
    <source>
        <strain evidence="2">LSX21</strain>
        <tissue evidence="2">Leaf</tissue>
    </source>
</reference>
<dbReference type="EMBL" id="JBAMMX010000020">
    <property type="protein sequence ID" value="KAK6920835.1"/>
    <property type="molecule type" value="Genomic_DNA"/>
</dbReference>
<dbReference type="Proteomes" id="UP001370490">
    <property type="component" value="Unassembled WGS sequence"/>
</dbReference>
<comment type="caution">
    <text evidence="2">The sequence shown here is derived from an EMBL/GenBank/DDBJ whole genome shotgun (WGS) entry which is preliminary data.</text>
</comment>
<feature type="region of interest" description="Disordered" evidence="1">
    <location>
        <begin position="206"/>
        <end position="325"/>
    </location>
</feature>
<feature type="compositionally biased region" description="Polar residues" evidence="1">
    <location>
        <begin position="80"/>
        <end position="122"/>
    </location>
</feature>
<evidence type="ECO:0000313" key="2">
    <source>
        <dbReference type="EMBL" id="KAK6920835.1"/>
    </source>
</evidence>
<protein>
    <submittedName>
        <fullName evidence="2">Uncharacterized protein</fullName>
    </submittedName>
</protein>
<proteinExistence type="predicted"/>
<feature type="region of interest" description="Disordered" evidence="1">
    <location>
        <begin position="1"/>
        <end position="123"/>
    </location>
</feature>
<feature type="compositionally biased region" description="Polar residues" evidence="1">
    <location>
        <begin position="244"/>
        <end position="254"/>
    </location>
</feature>
<dbReference type="PANTHER" id="PTHR34468:SF2">
    <property type="entry name" value="MICROTUBULE-ASSOCIATED FUTSCH-LIKE PROTEIN"/>
    <property type="match status" value="1"/>
</dbReference>
<feature type="compositionally biased region" description="Polar residues" evidence="1">
    <location>
        <begin position="39"/>
        <end position="56"/>
    </location>
</feature>
<sequence length="381" mass="41537">MEEPIKDQSSASGNAGKSKQRYPLRSATKSKEANPSPAEINTSSASKRGRPSSVSKSVGVLDLSAKEKTAKPPRRFSIPPKSSTSPRPRGGTSITAVSETRSRSSIVSQGKSDTPLSDVSKSSARRRFSVLSSASYWLSQIKLSESAAKHSISLGFFKLALEAGCEPLQRLQDELKSYVQRHNLTEHGEAVTELFECYRISENPEQLQASDASSQVVEKGMRSSDDDVRGPSSLGRTGKLKPKSLNTNVVQVSAVTEPAKKEMYQNRTPASRVRGSMNKSSPNAKAGSDAGSRNLQRKSQMFNKQELNKEKEKTKKAAKKSATEEGSIVVVPLEEVLQENKENLVSIFSIKGLWAIRLGTQRNRVPIPTQKSPIHGTPRTE</sequence>
<feature type="compositionally biased region" description="Polar residues" evidence="1">
    <location>
        <begin position="291"/>
        <end position="305"/>
    </location>
</feature>
<feature type="compositionally biased region" description="Basic and acidic residues" evidence="1">
    <location>
        <begin position="219"/>
        <end position="229"/>
    </location>
</feature>
<feature type="compositionally biased region" description="Basic and acidic residues" evidence="1">
    <location>
        <begin position="306"/>
        <end position="315"/>
    </location>
</feature>
<feature type="compositionally biased region" description="Polar residues" evidence="1">
    <location>
        <begin position="7"/>
        <end position="17"/>
    </location>
</feature>